<proteinExistence type="predicted"/>
<dbReference type="EMBL" id="LT629758">
    <property type="protein sequence ID" value="SDT29107.1"/>
    <property type="molecule type" value="Genomic_DNA"/>
</dbReference>
<evidence type="ECO:0000313" key="3">
    <source>
        <dbReference type="Proteomes" id="UP000198688"/>
    </source>
</evidence>
<gene>
    <name evidence="2" type="ORF">SAMN04489716_3158</name>
</gene>
<dbReference type="RefSeq" id="WP_092545339.1">
    <property type="nucleotide sequence ID" value="NZ_BOMJ01000001.1"/>
</dbReference>
<name>A0A1H1Z6B2_9ACTN</name>
<keyword evidence="3" id="KW-1185">Reference proteome</keyword>
<sequence>MEGLEQDTSTRHDGVFDPSVGMVVTESGKARWRERLQRQRELLTPENRAAMRAQVGFAPPA</sequence>
<evidence type="ECO:0000313" key="2">
    <source>
        <dbReference type="EMBL" id="SDT29107.1"/>
    </source>
</evidence>
<evidence type="ECO:0000256" key="1">
    <source>
        <dbReference type="SAM" id="MobiDB-lite"/>
    </source>
</evidence>
<dbReference type="AlphaFoldDB" id="A0A1H1Z6B2"/>
<organism evidence="2 3">
    <name type="scientific">Actinoplanes derwentensis</name>
    <dbReference type="NCBI Taxonomy" id="113562"/>
    <lineage>
        <taxon>Bacteria</taxon>
        <taxon>Bacillati</taxon>
        <taxon>Actinomycetota</taxon>
        <taxon>Actinomycetes</taxon>
        <taxon>Micromonosporales</taxon>
        <taxon>Micromonosporaceae</taxon>
        <taxon>Actinoplanes</taxon>
    </lineage>
</organism>
<dbReference type="Proteomes" id="UP000198688">
    <property type="component" value="Chromosome I"/>
</dbReference>
<protein>
    <submittedName>
        <fullName evidence="2">Uncharacterized protein</fullName>
    </submittedName>
</protein>
<dbReference type="STRING" id="113562.SAMN04489716_3158"/>
<reference evidence="2 3" key="1">
    <citation type="submission" date="2016-10" db="EMBL/GenBank/DDBJ databases">
        <authorList>
            <person name="de Groot N.N."/>
        </authorList>
    </citation>
    <scope>NUCLEOTIDE SEQUENCE [LARGE SCALE GENOMIC DNA]</scope>
    <source>
        <strain evidence="2 3">DSM 43941</strain>
    </source>
</reference>
<feature type="region of interest" description="Disordered" evidence="1">
    <location>
        <begin position="1"/>
        <end position="21"/>
    </location>
</feature>
<accession>A0A1H1Z6B2</accession>